<evidence type="ECO:0000259" key="8">
    <source>
        <dbReference type="PROSITE" id="PS50929"/>
    </source>
</evidence>
<feature type="domain" description="ABC transporter" evidence="7">
    <location>
        <begin position="350"/>
        <end position="874"/>
    </location>
</feature>
<dbReference type="AlphaFoldDB" id="A0A1M7ZNN2"/>
<comment type="subcellular location">
    <subcellularLocation>
        <location evidence="1">Cell membrane</location>
        <topology evidence="1">Multi-pass membrane protein</topology>
    </subcellularLocation>
</comment>
<dbReference type="InterPro" id="IPR011527">
    <property type="entry name" value="ABC1_TM_dom"/>
</dbReference>
<keyword evidence="3 6" id="KW-1133">Transmembrane helix</keyword>
<accession>A0A1M7ZNN2</accession>
<keyword evidence="9" id="KW-0067">ATP-binding</keyword>
<dbReference type="CDD" id="cd07346">
    <property type="entry name" value="ABC_6TM_exporters"/>
    <property type="match status" value="1"/>
</dbReference>
<sequence>MKKTLFGFIWRYSKRQQIIIVLITVLSFPLVYASLELPKLIVNDALQGDKFPRTFYGFELDQVPYLIVLCFCFLGLVVLNNVVKLVLNIYKGLVGERMLRRLRFQLFSQIVRFRPAHFRKVSSGELIPMVTAEVEDLGAFIGDSIAVPAFQGGTLLVYISFIFIQDPLLGLASIALYPVQGYIIPKLQRRVIILSRERIKNIRRISDRIGETVGGSVDMHANGTSAWHVANISDRLYENFVIRFAIFRRKYMIKFVNNFLNQLPPFMFYLIGGLLVINGEMSFGALVAVLAAYKDLAAPWLELLNYYQDMANVSVKYETIVENFDPPEIYPVNRMSRDDDDGSERLKGDVALVNATGGHTATSPEVRDVSFSIPGGRHAVLVGDDTSGRTEALQMLAGLLAPQVGRVEIGGRDLSSVAETMLGRSIAYSSSSPYLFNTTIRTNVAYGLRHKPMGPPEMPEETLAKRRAEAEATASTTDEFDAPWDDFARAGVENMEGLEEKIIDILEHLGLREDLYRIGLQARISPDASSEFVHAIITVRRSIGERVEADPNLADLVELWNPREINHSATIAENILFALPSDPATSLGSIPHDPLVARFLAEANLADDLVHVGIAVARTMIELFSTMRDDDAFVGSYSFLTAEELPAYEARLKKVKGDSLDGLNSLDRNDLIGLAFRVVPARHRIFDLTPSLIERVIAGRDLFREKVLPAADGRYVPFDPEVYISSLSIEDNLLFGKVRADRRGARERTDEFVRETVAALGLRAPVVRAALDFEVGVAGARLTAGQRRKIGIARALMKDVPTIVLDDVLDLDPQTLSFVRERCEGRTLVIGAEPGLIPAAFDLYIRMLDGRLVSSGSYDTVTGADMAEHGGADVKGAPEEAEERPVAIGEAGA</sequence>
<keyword evidence="2 6" id="KW-0812">Transmembrane</keyword>
<dbReference type="GO" id="GO:0015421">
    <property type="term" value="F:ABC-type oligopeptide transporter activity"/>
    <property type="evidence" value="ECO:0007669"/>
    <property type="project" value="TreeGrafter"/>
</dbReference>
<proteinExistence type="predicted"/>
<feature type="transmembrane region" description="Helical" evidence="6">
    <location>
        <begin position="266"/>
        <end position="293"/>
    </location>
</feature>
<dbReference type="PROSITE" id="PS50893">
    <property type="entry name" value="ABC_TRANSPORTER_2"/>
    <property type="match status" value="1"/>
</dbReference>
<dbReference type="PROSITE" id="PS50929">
    <property type="entry name" value="ABC_TM1F"/>
    <property type="match status" value="1"/>
</dbReference>
<dbReference type="GO" id="GO:0005524">
    <property type="term" value="F:ATP binding"/>
    <property type="evidence" value="ECO:0007669"/>
    <property type="project" value="UniProtKB-KW"/>
</dbReference>
<feature type="region of interest" description="Disordered" evidence="5">
    <location>
        <begin position="869"/>
        <end position="893"/>
    </location>
</feature>
<dbReference type="InterPro" id="IPR003439">
    <property type="entry name" value="ABC_transporter-like_ATP-bd"/>
</dbReference>
<dbReference type="STRING" id="1123029.SAMN02745172_02921"/>
<dbReference type="Proteomes" id="UP000186406">
    <property type="component" value="Unassembled WGS sequence"/>
</dbReference>
<protein>
    <submittedName>
        <fullName evidence="9">Putative ABC transport system ATP-binding protein</fullName>
    </submittedName>
</protein>
<keyword evidence="9" id="KW-0547">Nucleotide-binding</keyword>
<dbReference type="SUPFAM" id="SSF90123">
    <property type="entry name" value="ABC transporter transmembrane region"/>
    <property type="match status" value="1"/>
</dbReference>
<feature type="compositionally biased region" description="Basic and acidic residues" evidence="5">
    <location>
        <begin position="869"/>
        <end position="878"/>
    </location>
</feature>
<keyword evidence="10" id="KW-1185">Reference proteome</keyword>
<feature type="domain" description="ABC transmembrane type-1" evidence="8">
    <location>
        <begin position="18"/>
        <end position="312"/>
    </location>
</feature>
<dbReference type="RefSeq" id="WP_073629883.1">
    <property type="nucleotide sequence ID" value="NZ_FRXO01000005.1"/>
</dbReference>
<dbReference type="Gene3D" id="1.20.1560.10">
    <property type="entry name" value="ABC transporter type 1, transmembrane domain"/>
    <property type="match status" value="1"/>
</dbReference>
<dbReference type="Pfam" id="PF00005">
    <property type="entry name" value="ABC_tran"/>
    <property type="match status" value="1"/>
</dbReference>
<dbReference type="InterPro" id="IPR036640">
    <property type="entry name" value="ABC1_TM_sf"/>
</dbReference>
<dbReference type="GO" id="GO:0005886">
    <property type="term" value="C:plasma membrane"/>
    <property type="evidence" value="ECO:0007669"/>
    <property type="project" value="UniProtKB-SubCell"/>
</dbReference>
<keyword evidence="4 6" id="KW-0472">Membrane</keyword>
<dbReference type="Pfam" id="PF00664">
    <property type="entry name" value="ABC_membrane"/>
    <property type="match status" value="1"/>
</dbReference>
<dbReference type="PANTHER" id="PTHR43394">
    <property type="entry name" value="ATP-DEPENDENT PERMEASE MDL1, MITOCHONDRIAL"/>
    <property type="match status" value="1"/>
</dbReference>
<dbReference type="EMBL" id="FRXO01000005">
    <property type="protein sequence ID" value="SHO66266.1"/>
    <property type="molecule type" value="Genomic_DNA"/>
</dbReference>
<evidence type="ECO:0000256" key="1">
    <source>
        <dbReference type="ARBA" id="ARBA00004651"/>
    </source>
</evidence>
<dbReference type="InterPro" id="IPR027417">
    <property type="entry name" value="P-loop_NTPase"/>
</dbReference>
<dbReference type="SUPFAM" id="SSF52540">
    <property type="entry name" value="P-loop containing nucleoside triphosphate hydrolases"/>
    <property type="match status" value="2"/>
</dbReference>
<gene>
    <name evidence="9" type="ORF">SAMN02745172_02921</name>
</gene>
<dbReference type="GO" id="GO:0016887">
    <property type="term" value="F:ATP hydrolysis activity"/>
    <property type="evidence" value="ECO:0007669"/>
    <property type="project" value="InterPro"/>
</dbReference>
<evidence type="ECO:0000259" key="7">
    <source>
        <dbReference type="PROSITE" id="PS50893"/>
    </source>
</evidence>
<feature type="transmembrane region" description="Helical" evidence="6">
    <location>
        <begin position="65"/>
        <end position="90"/>
    </location>
</feature>
<dbReference type="Gene3D" id="3.40.50.300">
    <property type="entry name" value="P-loop containing nucleotide triphosphate hydrolases"/>
    <property type="match status" value="2"/>
</dbReference>
<evidence type="ECO:0000256" key="2">
    <source>
        <dbReference type="ARBA" id="ARBA00022692"/>
    </source>
</evidence>
<evidence type="ECO:0000313" key="10">
    <source>
        <dbReference type="Proteomes" id="UP000186406"/>
    </source>
</evidence>
<evidence type="ECO:0000256" key="4">
    <source>
        <dbReference type="ARBA" id="ARBA00023136"/>
    </source>
</evidence>
<evidence type="ECO:0000256" key="5">
    <source>
        <dbReference type="SAM" id="MobiDB-lite"/>
    </source>
</evidence>
<evidence type="ECO:0000313" key="9">
    <source>
        <dbReference type="EMBL" id="SHO66266.1"/>
    </source>
</evidence>
<name>A0A1M7ZNN2_9HYPH</name>
<dbReference type="PANTHER" id="PTHR43394:SF1">
    <property type="entry name" value="ATP-BINDING CASSETTE SUB-FAMILY B MEMBER 10, MITOCHONDRIAL"/>
    <property type="match status" value="1"/>
</dbReference>
<reference evidence="9 10" key="1">
    <citation type="submission" date="2016-12" db="EMBL/GenBank/DDBJ databases">
        <authorList>
            <person name="Song W.-J."/>
            <person name="Kurnit D.M."/>
        </authorList>
    </citation>
    <scope>NUCLEOTIDE SEQUENCE [LARGE SCALE GENOMIC DNA]</scope>
    <source>
        <strain evidence="9 10">DSM 19599</strain>
    </source>
</reference>
<evidence type="ECO:0000256" key="6">
    <source>
        <dbReference type="SAM" id="Phobius"/>
    </source>
</evidence>
<organism evidence="9 10">
    <name type="scientific">Pseudoxanthobacter soli DSM 19599</name>
    <dbReference type="NCBI Taxonomy" id="1123029"/>
    <lineage>
        <taxon>Bacteria</taxon>
        <taxon>Pseudomonadati</taxon>
        <taxon>Pseudomonadota</taxon>
        <taxon>Alphaproteobacteria</taxon>
        <taxon>Hyphomicrobiales</taxon>
        <taxon>Segnochrobactraceae</taxon>
        <taxon>Pseudoxanthobacter</taxon>
    </lineage>
</organism>
<dbReference type="InterPro" id="IPR039421">
    <property type="entry name" value="Type_1_exporter"/>
</dbReference>
<evidence type="ECO:0000256" key="3">
    <source>
        <dbReference type="ARBA" id="ARBA00022989"/>
    </source>
</evidence>